<protein>
    <submittedName>
        <fullName evidence="1">Uncharacterized protein</fullName>
    </submittedName>
</protein>
<accession>A0AAD9VLD6</accession>
<name>A0AAD9VLD6_9HYME</name>
<evidence type="ECO:0000313" key="2">
    <source>
        <dbReference type="Proteomes" id="UP001258017"/>
    </source>
</evidence>
<dbReference type="EMBL" id="JAIFRP010000118">
    <property type="protein sequence ID" value="KAK2579061.1"/>
    <property type="molecule type" value="Genomic_DNA"/>
</dbReference>
<evidence type="ECO:0000313" key="1">
    <source>
        <dbReference type="EMBL" id="KAK2579061.1"/>
    </source>
</evidence>
<sequence length="84" mass="9655">MIIPIKRNLDIQEWTVIELQGELSFDSRDVPNNHYIVLKKIPTILIDKASDKASKTEYNVQAIVKKKIIFKVRPKPIVTNVLNA</sequence>
<organism evidence="1 2">
    <name type="scientific">Odynerus spinipes</name>
    <dbReference type="NCBI Taxonomy" id="1348599"/>
    <lineage>
        <taxon>Eukaryota</taxon>
        <taxon>Metazoa</taxon>
        <taxon>Ecdysozoa</taxon>
        <taxon>Arthropoda</taxon>
        <taxon>Hexapoda</taxon>
        <taxon>Insecta</taxon>
        <taxon>Pterygota</taxon>
        <taxon>Neoptera</taxon>
        <taxon>Endopterygota</taxon>
        <taxon>Hymenoptera</taxon>
        <taxon>Apocrita</taxon>
        <taxon>Aculeata</taxon>
        <taxon>Vespoidea</taxon>
        <taxon>Vespidae</taxon>
        <taxon>Eumeninae</taxon>
        <taxon>Odynerus</taxon>
    </lineage>
</organism>
<reference evidence="1" key="2">
    <citation type="journal article" date="2023" name="Commun. Biol.">
        <title>Intrasexual cuticular hydrocarbon dimorphism in a wasp sheds light on hydrocarbon biosynthesis genes in Hymenoptera.</title>
        <authorList>
            <person name="Moris V.C."/>
            <person name="Podsiadlowski L."/>
            <person name="Martin S."/>
            <person name="Oeyen J.P."/>
            <person name="Donath A."/>
            <person name="Petersen M."/>
            <person name="Wilbrandt J."/>
            <person name="Misof B."/>
            <person name="Liedtke D."/>
            <person name="Thamm M."/>
            <person name="Scheiner R."/>
            <person name="Schmitt T."/>
            <person name="Niehuis O."/>
        </authorList>
    </citation>
    <scope>NUCLEOTIDE SEQUENCE</scope>
    <source>
        <strain evidence="1">GBR_01_08_01A</strain>
    </source>
</reference>
<comment type="caution">
    <text evidence="1">The sequence shown here is derived from an EMBL/GenBank/DDBJ whole genome shotgun (WGS) entry which is preliminary data.</text>
</comment>
<keyword evidence="2" id="KW-1185">Reference proteome</keyword>
<gene>
    <name evidence="1" type="ORF">KPH14_002665</name>
</gene>
<proteinExistence type="predicted"/>
<dbReference type="AlphaFoldDB" id="A0AAD9VLD6"/>
<dbReference type="Proteomes" id="UP001258017">
    <property type="component" value="Unassembled WGS sequence"/>
</dbReference>
<reference evidence="1" key="1">
    <citation type="submission" date="2021-08" db="EMBL/GenBank/DDBJ databases">
        <authorList>
            <person name="Misof B."/>
            <person name="Oliver O."/>
            <person name="Podsiadlowski L."/>
            <person name="Donath A."/>
            <person name="Peters R."/>
            <person name="Mayer C."/>
            <person name="Rust J."/>
            <person name="Gunkel S."/>
            <person name="Lesny P."/>
            <person name="Martin S."/>
            <person name="Oeyen J.P."/>
            <person name="Petersen M."/>
            <person name="Panagiotis P."/>
            <person name="Wilbrandt J."/>
            <person name="Tanja T."/>
        </authorList>
    </citation>
    <scope>NUCLEOTIDE SEQUENCE</scope>
    <source>
        <strain evidence="1">GBR_01_08_01A</strain>
        <tissue evidence="1">Thorax + abdomen</tissue>
    </source>
</reference>